<feature type="region of interest" description="Disordered" evidence="2">
    <location>
        <begin position="444"/>
        <end position="466"/>
    </location>
</feature>
<evidence type="ECO:0000256" key="2">
    <source>
        <dbReference type="SAM" id="MobiDB-lite"/>
    </source>
</evidence>
<reference evidence="3 4" key="1">
    <citation type="submission" date="2016-06" db="EMBL/GenBank/DDBJ databases">
        <authorList>
            <consortium name="Pathogen Informatics"/>
        </authorList>
    </citation>
    <scope>NUCLEOTIDE SEQUENCE [LARGE SCALE GENOMIC DNA]</scope>
</reference>
<dbReference type="OrthoDB" id="377203at2759"/>
<evidence type="ECO:0000313" key="3">
    <source>
        <dbReference type="EMBL" id="SCN12692.1"/>
    </source>
</evidence>
<feature type="region of interest" description="Disordered" evidence="2">
    <location>
        <begin position="307"/>
        <end position="336"/>
    </location>
</feature>
<feature type="coiled-coil region" evidence="1">
    <location>
        <begin position="558"/>
        <end position="585"/>
    </location>
</feature>
<dbReference type="Proteomes" id="UP000219813">
    <property type="component" value="Chromosome 9"/>
</dbReference>
<dbReference type="VEuPathDB" id="PlasmoDB:PmUG01_09026500"/>
<dbReference type="RefSeq" id="XP_028861589.1">
    <property type="nucleotide sequence ID" value="XM_029004951.1"/>
</dbReference>
<name>A0A1D3PBM9_PLAMA</name>
<accession>A0A1D3PBM9</accession>
<dbReference type="OMA" id="FAHAGYN"/>
<feature type="compositionally biased region" description="Basic and acidic residues" evidence="2">
    <location>
        <begin position="307"/>
        <end position="324"/>
    </location>
</feature>
<evidence type="ECO:0000313" key="4">
    <source>
        <dbReference type="Proteomes" id="UP000219813"/>
    </source>
</evidence>
<keyword evidence="1" id="KW-0175">Coiled coil</keyword>
<proteinExistence type="predicted"/>
<dbReference type="KEGG" id="pmal:PMUG01_09026500"/>
<sequence length="1676" mass="198649">MMKERVTEDKGKRTKKKLNKYTYDKNKLEYISFLCEEDDINFFCTFSEECKSRTDHNSLNKNLYKCRDNIKYGNINEHNLKYSIYEDTYLTVLVHNENIASDERSCSSIAYIYEQFYLNYCDIFYTDYKRNTQNFVKNYEEDINFFHLISKKKKKKKKKKGGIGTTGEGAELYNITGTNNTRFLSCYKTPLDPYVRTGKDINVLHEPCDIIISPYIAYSKLQSCILEYYIPTIKCGITPCYLSKHLKNEKKKENNLYDCNICNVIINRKDVTRGSKYSTTHTSDGYKKKKIKKKNKINNRIIITPQVKREKKDTTGRQSKENIKQRRNKKKRKNEQFFTSHDPLFRLYNYTSSDESTMCFSKFLPEQQGTKKKNKLGILTSRANVTKGEEENNGMVIFNDIIELCKQNKIFTLKDKQKGLLHVCKNEFKCVREKKTLQKSVREEYSTEQLKHHNTVSTAREMPPEKFNKSSIARNLSSCSYINSGCYEHPSGSHLTKYAQKIGNNDNVQRMYKKRSFSTCSSSCAPKVDKVEAISQMNKMCKISLFRNENVSGMREGIINKDKREEKAEVKIEEKTEEKIEKTSEINIGNIQIINNANVKRRRENDLLKKQILIGLNQKYYNPLHLEKIVSSRNCALGKGKIISKEKKKNLDIKRNKKKNEIILNDINSTVSLKNSTFLKHKFCSLYMHGKYTLICQLYRYDYIYIDFHITYIYIKSLIKLKKYKSCLKYIYDINEKNLNIFNRRILHFFCGICYEKLHHFKLSSMEYSKVVVNQMDDNKTKASTNLIPMCELHKEYKTNVDEIKPFVLSCLDKLIGCYQVKTHEEYNLVNYVQQNYYFGKLINYYLCKLSDKKNKGTYNIMEYQNTQNEISFRKVPLFFGDNKNCSRKSSFFYGDNKNYMNMVRKIQPYNSSTKMIDGFYKVSFSDRASEHNYRNGHFNNNITNENNKKNITPIFYNKIINEEGVLNRRTLENLSTIHHYRDKNKMGEKILNVQKINRNYDRSCENRKSNEIFGNQKKDTQKCQYKKCSNLIQKKNMYINMSNILHVTNSDGEASNSEEYFPLHSFNFAHAGYNFAHAGYNFAHAGYNFAHAGYNFAHAGYNFAHAGYNFAHAGYNFAHAGYNFAHAGYNFAHAGYNFAHDNCSMFLNEIANSDGKNLKKKFLSLFDKITESDLMHFTVLSSHYDDLYFYALYIFFHICCNKTFKKIANFVRWNFSNENILNMIRKLAYHLKLVDIHFNNTDKVRSRYCIRITTDRGKREADELPRCSGKIYIDKITLIDLICINLYTIKNCDFVNSYYISKYIMKREMAYTNKEAILLFITSLTNLQDFLKNKKNKIKELVLLFHERVNEHVRKYKRYYFKPDMYIYKKDYLDYYILGIISFLNNDMRKSCSFFKKCIQLKNNFYLSYVYLLQISLTDDTLLLISLRERKLIFFECLKLKEYNLLPYLIYCSSVIKKMQQDLHNEKLKKKKKFIYHSTDYLKDMFTRAIYLDGEHIFIYNELFVYNFLRRGFLQCQTIINKVFLSYNFFSHTSTIVTTPLSFILYNAGVYYYLCEKNLSKSEKLVIRILQANPFDIKSLNLLTHILFTKKNKQWLYFFDYCMYLENVLHSKNIIPYKTYVCKNFFTKIKGLRDMNIFIRYYKILKNVEKFYGILENYIKTSNSSLYPDFSEGYA</sequence>
<dbReference type="GeneID" id="39868793"/>
<gene>
    <name evidence="3" type="primary">PmUG01_09026500</name>
    <name evidence="3" type="ORF">PMUG01_09026500</name>
</gene>
<keyword evidence="4" id="KW-1185">Reference proteome</keyword>
<evidence type="ECO:0000256" key="1">
    <source>
        <dbReference type="SAM" id="Coils"/>
    </source>
</evidence>
<protein>
    <submittedName>
        <fullName evidence="3">Uncharacterized protein</fullName>
    </submittedName>
</protein>
<organism evidence="3 4">
    <name type="scientific">Plasmodium malariae</name>
    <dbReference type="NCBI Taxonomy" id="5858"/>
    <lineage>
        <taxon>Eukaryota</taxon>
        <taxon>Sar</taxon>
        <taxon>Alveolata</taxon>
        <taxon>Apicomplexa</taxon>
        <taxon>Aconoidasida</taxon>
        <taxon>Haemosporida</taxon>
        <taxon>Plasmodiidae</taxon>
        <taxon>Plasmodium</taxon>
        <taxon>Plasmodium (Plasmodium)</taxon>
    </lineage>
</organism>
<dbReference type="EMBL" id="LT594630">
    <property type="protein sequence ID" value="SCN12692.1"/>
    <property type="molecule type" value="Genomic_DNA"/>
</dbReference>